<comment type="caution">
    <text evidence="1">The sequence shown here is derived from an EMBL/GenBank/DDBJ whole genome shotgun (WGS) entry which is preliminary data.</text>
</comment>
<name>A0A419NDI5_9GAMM</name>
<protein>
    <recommendedName>
        <fullName evidence="3">Immunity protein 50</fullName>
    </recommendedName>
</protein>
<dbReference type="InterPro" id="IPR028957">
    <property type="entry name" value="Imm50"/>
</dbReference>
<evidence type="ECO:0000313" key="2">
    <source>
        <dbReference type="Proteomes" id="UP000284908"/>
    </source>
</evidence>
<dbReference type="Proteomes" id="UP000284908">
    <property type="component" value="Unassembled WGS sequence"/>
</dbReference>
<dbReference type="EMBL" id="RAHH01000003">
    <property type="protein sequence ID" value="RJT46685.1"/>
    <property type="molecule type" value="Genomic_DNA"/>
</dbReference>
<keyword evidence="2" id="KW-1185">Reference proteome</keyword>
<sequence>MKLWTDYLVDSQHIDSIYHDDKPSLNNVDIHEIIFHRDGPKISIRMNLNEYPSSPPKKWVLQKFNTVQLTLTLIDIKDVNMSGWINTNYVADASIEIINDNIFMKLDSVSLKFIAKAKFMDVESIVSYMKK</sequence>
<gene>
    <name evidence="1" type="ORF">D6C13_02520</name>
</gene>
<dbReference type="RefSeq" id="WP_120131280.1">
    <property type="nucleotide sequence ID" value="NZ_RAHH01000003.1"/>
</dbReference>
<dbReference type="AlphaFoldDB" id="A0A419NDI5"/>
<accession>A0A419NDI5</accession>
<evidence type="ECO:0000313" key="1">
    <source>
        <dbReference type="EMBL" id="RJT46685.1"/>
    </source>
</evidence>
<evidence type="ECO:0008006" key="3">
    <source>
        <dbReference type="Google" id="ProtNLM"/>
    </source>
</evidence>
<organism evidence="1 2">
    <name type="scientific">Rahnella woolbedingensis</name>
    <dbReference type="NCBI Taxonomy" id="1510574"/>
    <lineage>
        <taxon>Bacteria</taxon>
        <taxon>Pseudomonadati</taxon>
        <taxon>Pseudomonadota</taxon>
        <taxon>Gammaproteobacteria</taxon>
        <taxon>Enterobacterales</taxon>
        <taxon>Yersiniaceae</taxon>
        <taxon>Rahnella</taxon>
    </lineage>
</organism>
<reference evidence="1 2" key="1">
    <citation type="submission" date="2018-09" db="EMBL/GenBank/DDBJ databases">
        <authorList>
            <person name="Le Fleche-Mateos A."/>
        </authorList>
    </citation>
    <scope>NUCLEOTIDE SEQUENCE [LARGE SCALE GENOMIC DNA]</scope>
    <source>
        <strain evidence="1 2">DSM 27399</strain>
    </source>
</reference>
<dbReference type="OrthoDB" id="9157057at2"/>
<dbReference type="Pfam" id="PF15594">
    <property type="entry name" value="Imm50"/>
    <property type="match status" value="1"/>
</dbReference>
<proteinExistence type="predicted"/>